<evidence type="ECO:0000313" key="2">
    <source>
        <dbReference type="Proteomes" id="UP001165960"/>
    </source>
</evidence>
<accession>A0ACC2UDD4</accession>
<organism evidence="1 2">
    <name type="scientific">Entomophthora muscae</name>
    <dbReference type="NCBI Taxonomy" id="34485"/>
    <lineage>
        <taxon>Eukaryota</taxon>
        <taxon>Fungi</taxon>
        <taxon>Fungi incertae sedis</taxon>
        <taxon>Zoopagomycota</taxon>
        <taxon>Entomophthoromycotina</taxon>
        <taxon>Entomophthoromycetes</taxon>
        <taxon>Entomophthorales</taxon>
        <taxon>Entomophthoraceae</taxon>
        <taxon>Entomophthora</taxon>
    </lineage>
</organism>
<dbReference type="Proteomes" id="UP001165960">
    <property type="component" value="Unassembled WGS sequence"/>
</dbReference>
<gene>
    <name evidence="1" type="ORF">DSO57_1022027</name>
</gene>
<sequence length="191" mass="21143">MKGKPASSKSSLISDQTQEQHTCCLNHEAYINNKHNLWETMETVRALTNQLNQDLQDNCAQVAALKHKLDAYSKHLDLLASTTLLMEGNHISLLEQVQSNNTVRKDFEANISAQLRRLKHAMLSDNSLSVEDKQSPVPNSSPEELKALSPELFDFTSKHGTDNSRGTRHVPVGVTVLSPLTPLTGLCTSNQ</sequence>
<comment type="caution">
    <text evidence="1">The sequence shown here is derived from an EMBL/GenBank/DDBJ whole genome shotgun (WGS) entry which is preliminary data.</text>
</comment>
<name>A0ACC2UDD4_9FUNG</name>
<keyword evidence="2" id="KW-1185">Reference proteome</keyword>
<protein>
    <submittedName>
        <fullName evidence="1">Uncharacterized protein</fullName>
    </submittedName>
</protein>
<evidence type="ECO:0000313" key="1">
    <source>
        <dbReference type="EMBL" id="KAJ9084661.1"/>
    </source>
</evidence>
<proteinExistence type="predicted"/>
<reference evidence="1" key="1">
    <citation type="submission" date="2022-04" db="EMBL/GenBank/DDBJ databases">
        <title>Genome of the entomopathogenic fungus Entomophthora muscae.</title>
        <authorList>
            <person name="Elya C."/>
            <person name="Lovett B.R."/>
            <person name="Lee E."/>
            <person name="Macias A.M."/>
            <person name="Hajek A.E."/>
            <person name="De Bivort B.L."/>
            <person name="Kasson M.T."/>
            <person name="De Fine Licht H.H."/>
            <person name="Stajich J.E."/>
        </authorList>
    </citation>
    <scope>NUCLEOTIDE SEQUENCE</scope>
    <source>
        <strain evidence="1">Berkeley</strain>
    </source>
</reference>
<dbReference type="EMBL" id="QTSX02000819">
    <property type="protein sequence ID" value="KAJ9084661.1"/>
    <property type="molecule type" value="Genomic_DNA"/>
</dbReference>